<dbReference type="PROSITE" id="PS51257">
    <property type="entry name" value="PROKAR_LIPOPROTEIN"/>
    <property type="match status" value="1"/>
</dbReference>
<feature type="compositionally biased region" description="Polar residues" evidence="1">
    <location>
        <begin position="134"/>
        <end position="143"/>
    </location>
</feature>
<sequence length="160" mass="17335">MPRSPLFLLPLLTLPVLLASCSGMFEAHNEKRARQLRHDNALYFRTQCVTALERARATATPQQLPAGLNGQPCTSALLGDYALSADMAATVKASVVTLDPQRLSDYTVTVTSLNDETFRYVDRGDAEAAAEQAGTYTQPTPDVTSEDTDSSTLNVEEQTP</sequence>
<evidence type="ECO:0000313" key="4">
    <source>
        <dbReference type="EMBL" id="OWL97497.1"/>
    </source>
</evidence>
<evidence type="ECO:0000313" key="5">
    <source>
        <dbReference type="Proteomes" id="UP000197208"/>
    </source>
</evidence>
<feature type="compositionally biased region" description="Polar residues" evidence="1">
    <location>
        <begin position="150"/>
        <end position="160"/>
    </location>
</feature>
<evidence type="ECO:0000256" key="2">
    <source>
        <dbReference type="SAM" id="SignalP"/>
    </source>
</evidence>
<keyword evidence="5" id="KW-1185">Reference proteome</keyword>
<feature type="signal peptide" evidence="2">
    <location>
        <begin position="1"/>
        <end position="27"/>
    </location>
</feature>
<dbReference type="Pfam" id="PF18682">
    <property type="entry name" value="PilA4"/>
    <property type="match status" value="1"/>
</dbReference>
<name>A0A246BP84_9DEIO</name>
<dbReference type="InterPro" id="IPR041050">
    <property type="entry name" value="PilA4"/>
</dbReference>
<proteinExistence type="predicted"/>
<dbReference type="AlphaFoldDB" id="A0A246BP84"/>
<dbReference type="RefSeq" id="WP_088247314.1">
    <property type="nucleotide sequence ID" value="NZ_BNAM01000010.1"/>
</dbReference>
<reference evidence="4 5" key="1">
    <citation type="submission" date="2017-05" db="EMBL/GenBank/DDBJ databases">
        <title>De novo genome assembly of Deniococcus indicus strain DR1.</title>
        <authorList>
            <person name="Chauhan D."/>
            <person name="Yennamalli R.M."/>
            <person name="Priyadarshini R."/>
        </authorList>
    </citation>
    <scope>NUCLEOTIDE SEQUENCE [LARGE SCALE GENOMIC DNA]</scope>
    <source>
        <strain evidence="4 5">DR1</strain>
    </source>
</reference>
<dbReference type="Proteomes" id="UP000197208">
    <property type="component" value="Unassembled WGS sequence"/>
</dbReference>
<evidence type="ECO:0000256" key="1">
    <source>
        <dbReference type="SAM" id="MobiDB-lite"/>
    </source>
</evidence>
<protein>
    <recommendedName>
        <fullName evidence="3">Pilin A4 domain-containing protein</fullName>
    </recommendedName>
</protein>
<organism evidence="4 5">
    <name type="scientific">Deinococcus indicus</name>
    <dbReference type="NCBI Taxonomy" id="223556"/>
    <lineage>
        <taxon>Bacteria</taxon>
        <taxon>Thermotogati</taxon>
        <taxon>Deinococcota</taxon>
        <taxon>Deinococci</taxon>
        <taxon>Deinococcales</taxon>
        <taxon>Deinococcaceae</taxon>
        <taxon>Deinococcus</taxon>
    </lineage>
</organism>
<keyword evidence="2" id="KW-0732">Signal</keyword>
<dbReference type="EMBL" id="NHMK01000009">
    <property type="protein sequence ID" value="OWL97497.1"/>
    <property type="molecule type" value="Genomic_DNA"/>
</dbReference>
<feature type="domain" description="Pilin A4" evidence="3">
    <location>
        <begin position="46"/>
        <end position="121"/>
    </location>
</feature>
<accession>A0A246BP84</accession>
<feature type="chain" id="PRO_5012286575" description="Pilin A4 domain-containing protein" evidence="2">
    <location>
        <begin position="28"/>
        <end position="160"/>
    </location>
</feature>
<dbReference type="OrthoDB" id="69576at2"/>
<comment type="caution">
    <text evidence="4">The sequence shown here is derived from an EMBL/GenBank/DDBJ whole genome shotgun (WGS) entry which is preliminary data.</text>
</comment>
<gene>
    <name evidence="4" type="ORF">CBQ26_04225</name>
</gene>
<feature type="region of interest" description="Disordered" evidence="1">
    <location>
        <begin position="126"/>
        <end position="160"/>
    </location>
</feature>
<evidence type="ECO:0000259" key="3">
    <source>
        <dbReference type="Pfam" id="PF18682"/>
    </source>
</evidence>